<evidence type="ECO:0000259" key="6">
    <source>
        <dbReference type="Pfam" id="PF03738"/>
    </source>
</evidence>
<dbReference type="EMBL" id="JBHRYJ010000007">
    <property type="protein sequence ID" value="MFC3678159.1"/>
    <property type="molecule type" value="Genomic_DNA"/>
</dbReference>
<proteinExistence type="predicted"/>
<name>A0ABV7VL33_9PROT</name>
<dbReference type="SUPFAM" id="SSF52440">
    <property type="entry name" value="PreATP-grasp domain"/>
    <property type="match status" value="1"/>
</dbReference>
<keyword evidence="1" id="KW-0436">Ligase</keyword>
<evidence type="ECO:0000256" key="5">
    <source>
        <dbReference type="ARBA" id="ARBA00022842"/>
    </source>
</evidence>
<evidence type="ECO:0000256" key="2">
    <source>
        <dbReference type="ARBA" id="ARBA00022723"/>
    </source>
</evidence>
<keyword evidence="2" id="KW-0479">Metal-binding</keyword>
<keyword evidence="3" id="KW-0547">Nucleotide-binding</keyword>
<dbReference type="InterPro" id="IPR016185">
    <property type="entry name" value="PreATP-grasp_dom_sf"/>
</dbReference>
<sequence>MHRLAVAPNAEWPERAGELGYTSLDAAGASCWCEDAAYCFSSGQIDQLDAAAQRLEDMCLDLVDDVVCRGDYEAFRLSDTACALVEDSWRRQDKNLYGRFDFAWDGRDAPMLLDYRADAPTELYESSVVQWEWLHNYCSHCDQFNGIHETLIEAWKSFGLWGHRVHFACSRDAAADLGTVDYLRDTALQAGLDTGRLFIDEIRWNGKRFTDLTAKPITVLFKLYPWDRMLQESFAGRIGSSGMRLIEPAWKMLLSGGNLLPALWQRWPDHENLLPASTDRDAIRGAKLPTLAQGGATPAWRQVIDLPCFDGFYPVLGVWVVASRPCGLGIRETRSPTGGNTDRFVPHLFE</sequence>
<dbReference type="InterPro" id="IPR005494">
    <property type="entry name" value="GSPS_pre-ATP-grasp-like_dom"/>
</dbReference>
<accession>A0ABV7VL33</accession>
<dbReference type="SUPFAM" id="SSF56059">
    <property type="entry name" value="Glutathione synthetase ATP-binding domain-like"/>
    <property type="match status" value="1"/>
</dbReference>
<comment type="caution">
    <text evidence="7">The sequence shown here is derived from an EMBL/GenBank/DDBJ whole genome shotgun (WGS) entry which is preliminary data.</text>
</comment>
<keyword evidence="8" id="KW-1185">Reference proteome</keyword>
<keyword evidence="5" id="KW-0460">Magnesium</keyword>
<evidence type="ECO:0000313" key="8">
    <source>
        <dbReference type="Proteomes" id="UP001595711"/>
    </source>
</evidence>
<evidence type="ECO:0000256" key="1">
    <source>
        <dbReference type="ARBA" id="ARBA00022598"/>
    </source>
</evidence>
<organism evidence="7 8">
    <name type="scientific">Ferrovibrio xuzhouensis</name>
    <dbReference type="NCBI Taxonomy" id="1576914"/>
    <lineage>
        <taxon>Bacteria</taxon>
        <taxon>Pseudomonadati</taxon>
        <taxon>Pseudomonadota</taxon>
        <taxon>Alphaproteobacteria</taxon>
        <taxon>Rhodospirillales</taxon>
        <taxon>Rhodospirillaceae</taxon>
        <taxon>Ferrovibrio</taxon>
    </lineage>
</organism>
<evidence type="ECO:0000256" key="3">
    <source>
        <dbReference type="ARBA" id="ARBA00022741"/>
    </source>
</evidence>
<protein>
    <submittedName>
        <fullName evidence="7">Glutathionylspermidine synthase family protein</fullName>
    </submittedName>
</protein>
<feature type="domain" description="Glutathionylspermidine synthase pre-ATP-grasp-like" evidence="6">
    <location>
        <begin position="302"/>
        <end position="348"/>
    </location>
</feature>
<gene>
    <name evidence="7" type="ORF">ACFOOQ_21595</name>
</gene>
<keyword evidence="4" id="KW-0067">ATP-binding</keyword>
<dbReference type="Proteomes" id="UP001595711">
    <property type="component" value="Unassembled WGS sequence"/>
</dbReference>
<reference evidence="8" key="1">
    <citation type="journal article" date="2019" name="Int. J. Syst. Evol. Microbiol.">
        <title>The Global Catalogue of Microorganisms (GCM) 10K type strain sequencing project: providing services to taxonomists for standard genome sequencing and annotation.</title>
        <authorList>
            <consortium name="The Broad Institute Genomics Platform"/>
            <consortium name="The Broad Institute Genome Sequencing Center for Infectious Disease"/>
            <person name="Wu L."/>
            <person name="Ma J."/>
        </authorList>
    </citation>
    <scope>NUCLEOTIDE SEQUENCE [LARGE SCALE GENOMIC DNA]</scope>
    <source>
        <strain evidence="8">KCTC 42182</strain>
    </source>
</reference>
<evidence type="ECO:0000313" key="7">
    <source>
        <dbReference type="EMBL" id="MFC3678159.1"/>
    </source>
</evidence>
<feature type="domain" description="Glutathionylspermidine synthase pre-ATP-grasp-like" evidence="6">
    <location>
        <begin position="12"/>
        <end position="282"/>
    </location>
</feature>
<evidence type="ECO:0000256" key="4">
    <source>
        <dbReference type="ARBA" id="ARBA00022840"/>
    </source>
</evidence>
<dbReference type="Pfam" id="PF03738">
    <property type="entry name" value="GSP_synth"/>
    <property type="match status" value="2"/>
</dbReference>
<dbReference type="RefSeq" id="WP_379729761.1">
    <property type="nucleotide sequence ID" value="NZ_JBHRYJ010000007.1"/>
</dbReference>